<dbReference type="AlphaFoldDB" id="A0A2G2Z4G7"/>
<comment type="caution">
    <text evidence="2">The sequence shown here is derived from an EMBL/GenBank/DDBJ whole genome shotgun (WGS) entry which is preliminary data.</text>
</comment>
<name>A0A2G2Z4G7_CAPAN</name>
<reference evidence="2 3" key="2">
    <citation type="journal article" date="2017" name="Genome Biol.">
        <title>New reference genome sequences of hot pepper reveal the massive evolution of plant disease-resistance genes by retroduplication.</title>
        <authorList>
            <person name="Kim S."/>
            <person name="Park J."/>
            <person name="Yeom S.I."/>
            <person name="Kim Y.M."/>
            <person name="Seo E."/>
            <person name="Kim K.T."/>
            <person name="Kim M.S."/>
            <person name="Lee J.M."/>
            <person name="Cheong K."/>
            <person name="Shin H.S."/>
            <person name="Kim S.B."/>
            <person name="Han K."/>
            <person name="Lee J."/>
            <person name="Park M."/>
            <person name="Lee H.A."/>
            <person name="Lee H.Y."/>
            <person name="Lee Y."/>
            <person name="Oh S."/>
            <person name="Lee J.H."/>
            <person name="Choi E."/>
            <person name="Choi E."/>
            <person name="Lee S.E."/>
            <person name="Jeon J."/>
            <person name="Kim H."/>
            <person name="Choi G."/>
            <person name="Song H."/>
            <person name="Lee J."/>
            <person name="Lee S.C."/>
            <person name="Kwon J.K."/>
            <person name="Lee H.Y."/>
            <person name="Koo N."/>
            <person name="Hong Y."/>
            <person name="Kim R.W."/>
            <person name="Kang W.H."/>
            <person name="Huh J.H."/>
            <person name="Kang B.C."/>
            <person name="Yang T.J."/>
            <person name="Lee Y.H."/>
            <person name="Bennetzen J.L."/>
            <person name="Choi D."/>
        </authorList>
    </citation>
    <scope>NUCLEOTIDE SEQUENCE [LARGE SCALE GENOMIC DNA]</scope>
    <source>
        <strain evidence="3">cv. CM334</strain>
    </source>
</reference>
<sequence>MESQGFHNASVVDFLLRKKVMIYLIFVFFHQILLFIYHNRHVLVVAEEVCPYTSGGDGTADEFGSRMVLVRFDVSRRFFEKLPMLGTGEKTKQNFIVIENSLGMLTWEEGDNFYIDVWAMDDENGWSKKCKVGPLFRFDRIVGCLRNGDIVTE</sequence>
<keyword evidence="1" id="KW-0472">Membrane</keyword>
<dbReference type="EMBL" id="AYRZ02000007">
    <property type="protein sequence ID" value="PHT76844.1"/>
    <property type="molecule type" value="Genomic_DNA"/>
</dbReference>
<evidence type="ECO:0008006" key="4">
    <source>
        <dbReference type="Google" id="ProtNLM"/>
    </source>
</evidence>
<organism evidence="2 3">
    <name type="scientific">Capsicum annuum</name>
    <name type="common">Capsicum pepper</name>
    <dbReference type="NCBI Taxonomy" id="4072"/>
    <lineage>
        <taxon>Eukaryota</taxon>
        <taxon>Viridiplantae</taxon>
        <taxon>Streptophyta</taxon>
        <taxon>Embryophyta</taxon>
        <taxon>Tracheophyta</taxon>
        <taxon>Spermatophyta</taxon>
        <taxon>Magnoliopsida</taxon>
        <taxon>eudicotyledons</taxon>
        <taxon>Gunneridae</taxon>
        <taxon>Pentapetalae</taxon>
        <taxon>asterids</taxon>
        <taxon>lamiids</taxon>
        <taxon>Solanales</taxon>
        <taxon>Solanaceae</taxon>
        <taxon>Solanoideae</taxon>
        <taxon>Capsiceae</taxon>
        <taxon>Capsicum</taxon>
    </lineage>
</organism>
<dbReference type="Proteomes" id="UP000222542">
    <property type="component" value="Unassembled WGS sequence"/>
</dbReference>
<dbReference type="Gramene" id="PHT76844">
    <property type="protein sequence ID" value="PHT76844"/>
    <property type="gene ID" value="T459_20366"/>
</dbReference>
<evidence type="ECO:0000256" key="1">
    <source>
        <dbReference type="SAM" id="Phobius"/>
    </source>
</evidence>
<evidence type="ECO:0000313" key="3">
    <source>
        <dbReference type="Proteomes" id="UP000222542"/>
    </source>
</evidence>
<feature type="transmembrane region" description="Helical" evidence="1">
    <location>
        <begin position="20"/>
        <end position="37"/>
    </location>
</feature>
<keyword evidence="1" id="KW-1133">Transmembrane helix</keyword>
<keyword evidence="1" id="KW-0812">Transmembrane</keyword>
<keyword evidence="3" id="KW-1185">Reference proteome</keyword>
<protein>
    <recommendedName>
        <fullName evidence="4">F-box associated domain-containing protein</fullName>
    </recommendedName>
</protein>
<reference evidence="2 3" key="1">
    <citation type="journal article" date="2014" name="Nat. Genet.">
        <title>Genome sequence of the hot pepper provides insights into the evolution of pungency in Capsicum species.</title>
        <authorList>
            <person name="Kim S."/>
            <person name="Park M."/>
            <person name="Yeom S.I."/>
            <person name="Kim Y.M."/>
            <person name="Lee J.M."/>
            <person name="Lee H.A."/>
            <person name="Seo E."/>
            <person name="Choi J."/>
            <person name="Cheong K."/>
            <person name="Kim K.T."/>
            <person name="Jung K."/>
            <person name="Lee G.W."/>
            <person name="Oh S.K."/>
            <person name="Bae C."/>
            <person name="Kim S.B."/>
            <person name="Lee H.Y."/>
            <person name="Kim S.Y."/>
            <person name="Kim M.S."/>
            <person name="Kang B.C."/>
            <person name="Jo Y.D."/>
            <person name="Yang H.B."/>
            <person name="Jeong H.J."/>
            <person name="Kang W.H."/>
            <person name="Kwon J.K."/>
            <person name="Shin C."/>
            <person name="Lim J.Y."/>
            <person name="Park J.H."/>
            <person name="Huh J.H."/>
            <person name="Kim J.S."/>
            <person name="Kim B.D."/>
            <person name="Cohen O."/>
            <person name="Paran I."/>
            <person name="Suh M.C."/>
            <person name="Lee S.B."/>
            <person name="Kim Y.K."/>
            <person name="Shin Y."/>
            <person name="Noh S.J."/>
            <person name="Park J."/>
            <person name="Seo Y.S."/>
            <person name="Kwon S.Y."/>
            <person name="Kim H.A."/>
            <person name="Park J.M."/>
            <person name="Kim H.J."/>
            <person name="Choi S.B."/>
            <person name="Bosland P.W."/>
            <person name="Reeves G."/>
            <person name="Jo S.H."/>
            <person name="Lee B.W."/>
            <person name="Cho H.T."/>
            <person name="Choi H.S."/>
            <person name="Lee M.S."/>
            <person name="Yu Y."/>
            <person name="Do Choi Y."/>
            <person name="Park B.S."/>
            <person name="van Deynze A."/>
            <person name="Ashrafi H."/>
            <person name="Hill T."/>
            <person name="Kim W.T."/>
            <person name="Pai H.S."/>
            <person name="Ahn H.K."/>
            <person name="Yeam I."/>
            <person name="Giovannoni J.J."/>
            <person name="Rose J.K."/>
            <person name="Sorensen I."/>
            <person name="Lee S.J."/>
            <person name="Kim R.W."/>
            <person name="Choi I.Y."/>
            <person name="Choi B.S."/>
            <person name="Lim J.S."/>
            <person name="Lee Y.H."/>
            <person name="Choi D."/>
        </authorList>
    </citation>
    <scope>NUCLEOTIDE SEQUENCE [LARGE SCALE GENOMIC DNA]</scope>
    <source>
        <strain evidence="3">cv. CM334</strain>
    </source>
</reference>
<gene>
    <name evidence="2" type="ORF">T459_20366</name>
</gene>
<proteinExistence type="predicted"/>
<evidence type="ECO:0000313" key="2">
    <source>
        <dbReference type="EMBL" id="PHT76844.1"/>
    </source>
</evidence>
<accession>A0A2G2Z4G7</accession>